<dbReference type="AlphaFoldDB" id="A0A1H5HNH9"/>
<keyword evidence="1" id="KW-0812">Transmembrane</keyword>
<dbReference type="EMBL" id="FNTV01000001">
    <property type="protein sequence ID" value="SEE29576.1"/>
    <property type="molecule type" value="Genomic_DNA"/>
</dbReference>
<keyword evidence="1" id="KW-1133">Transmembrane helix</keyword>
<evidence type="ECO:0000313" key="3">
    <source>
        <dbReference type="Proteomes" id="UP000182725"/>
    </source>
</evidence>
<dbReference type="Proteomes" id="UP000182725">
    <property type="component" value="Unassembled WGS sequence"/>
</dbReference>
<feature type="transmembrane region" description="Helical" evidence="1">
    <location>
        <begin position="7"/>
        <end position="28"/>
    </location>
</feature>
<accession>A0A1H5HNH9</accession>
<organism evidence="2 3">
    <name type="scientific">Arthrobacter alpinus</name>
    <dbReference type="NCBI Taxonomy" id="656366"/>
    <lineage>
        <taxon>Bacteria</taxon>
        <taxon>Bacillati</taxon>
        <taxon>Actinomycetota</taxon>
        <taxon>Actinomycetes</taxon>
        <taxon>Micrococcales</taxon>
        <taxon>Micrococcaceae</taxon>
        <taxon>Arthrobacter</taxon>
    </lineage>
</organism>
<sequence>MKKHPVVVGCICVIVVFVIQLTLLVVWHKPLKEAALQASLWTGFMALWWFIPQGMRRRTARNLEAKGQFLAYIRYPQARPGSLDSIWDQGILTPSLGAFRFQPALYDTLEPSGGARTFTVVEVSRVLRKLKRHDSTYIGVQGCRATTVTTDPEVIDIAASPAALQKIIDHVAPLRKSDIP</sequence>
<reference evidence="2 3" key="1">
    <citation type="submission" date="2016-10" db="EMBL/GenBank/DDBJ databases">
        <authorList>
            <person name="de Groot N.N."/>
        </authorList>
    </citation>
    <scope>NUCLEOTIDE SEQUENCE [LARGE SCALE GENOMIC DNA]</scope>
    <source>
        <strain evidence="2 3">DSM 22274</strain>
    </source>
</reference>
<proteinExistence type="predicted"/>
<evidence type="ECO:0000313" key="2">
    <source>
        <dbReference type="EMBL" id="SEE29576.1"/>
    </source>
</evidence>
<gene>
    <name evidence="2" type="ORF">SAMN04489740_1067</name>
</gene>
<name>A0A1H5HNH9_9MICC</name>
<keyword evidence="1" id="KW-0472">Membrane</keyword>
<protein>
    <submittedName>
        <fullName evidence="2">Uncharacterized protein</fullName>
    </submittedName>
</protein>
<feature type="transmembrane region" description="Helical" evidence="1">
    <location>
        <begin position="34"/>
        <end position="51"/>
    </location>
</feature>
<evidence type="ECO:0000256" key="1">
    <source>
        <dbReference type="SAM" id="Phobius"/>
    </source>
</evidence>